<evidence type="ECO:0000313" key="9">
    <source>
        <dbReference type="Proteomes" id="UP000028868"/>
    </source>
</evidence>
<evidence type="ECO:0000256" key="3">
    <source>
        <dbReference type="ARBA" id="ARBA00022801"/>
    </source>
</evidence>
<dbReference type="Pfam" id="PF04616">
    <property type="entry name" value="Glyco_hydro_43"/>
    <property type="match status" value="1"/>
</dbReference>
<dbReference type="SUPFAM" id="SSF75005">
    <property type="entry name" value="Arabinanase/levansucrase/invertase"/>
    <property type="match status" value="1"/>
</dbReference>
<keyword evidence="3 5" id="KW-0378">Hydrolase</keyword>
<comment type="catalytic activity">
    <reaction evidence="5">
        <text>Endohydrolysis of (1-&gt;5)-alpha-arabinofuranosidic linkages in (1-&gt;5)-arabinans.</text>
        <dbReference type="EC" id="3.2.1.99"/>
    </reaction>
</comment>
<dbReference type="Proteomes" id="UP000028868">
    <property type="component" value="Unassembled WGS sequence"/>
</dbReference>
<sequence length="351" mass="38340">MTLKKRWRRGWVIAALGLAAFFVFAVGNGVGLAKSDASPPEGKIEMTGDIGDYVPGEIDDPVHDPSIFKDGDTYYVVSTGALKTTDDPGGIFIRKSEGTIGGEWEAIGEIPVPEWTKAYNVAHLWAPHVVKKGDTFYLYYVASIFGTNNSAIGAATTKTPGDVNSWKDLGPVLTSDPGEVNYNAIDPMVLEDNGKWWMVFGSHFSGIHMQELKNMTEPVGPVYSIASRAQTTEHNSIEGPTVFKKGKYYYLVTSWDRCCEGLDSTYKIAIGRSESITGPYVDKEGVPLLEGGGTVILTSEGNQVGPGGQDYIHDRGRDYLLYHYYDGDADGIIRMQGSSLTWKDGWPTVPQ</sequence>
<gene>
    <name evidence="8" type="primary">abnA</name>
    <name evidence="8" type="ORF">BN983_03508</name>
</gene>
<reference evidence="9" key="1">
    <citation type="submission" date="2014-03" db="EMBL/GenBank/DDBJ databases">
        <authorList>
            <person name="Urmite Genomes U."/>
        </authorList>
    </citation>
    <scope>NUCLEOTIDE SEQUENCE [LARGE SCALE GENOMIC DNA]</scope>
    <source>
        <strain evidence="9">HD-03</strain>
    </source>
</reference>
<dbReference type="PANTHER" id="PTHR43301:SF3">
    <property type="entry name" value="ARABINAN ENDO-1,5-ALPHA-L-ARABINOSIDASE A-RELATED"/>
    <property type="match status" value="1"/>
</dbReference>
<reference evidence="8 9" key="2">
    <citation type="submission" date="2014-05" db="EMBL/GenBank/DDBJ databases">
        <title>Draft genome sequence of Halobacillus karajensis HK-03.</title>
        <authorList>
            <person name="Khelaifia S."/>
            <person name="Croce O."/>
            <person name="Lagier J.C."/>
            <person name="Raoult D."/>
        </authorList>
    </citation>
    <scope>NUCLEOTIDE SEQUENCE [LARGE SCALE GENOMIC DNA]</scope>
    <source>
        <strain evidence="8 9">HD-03</strain>
    </source>
</reference>
<dbReference type="InterPro" id="IPR050727">
    <property type="entry name" value="GH43_arabinanases"/>
</dbReference>
<comment type="pathway">
    <text evidence="1 5">Glycan metabolism; L-arabinan degradation.</text>
</comment>
<feature type="active site" description="Proton donor" evidence="6">
    <location>
        <position position="238"/>
    </location>
</feature>
<dbReference type="EMBL" id="CCDI010000004">
    <property type="protein sequence ID" value="CDQ25197.1"/>
    <property type="molecule type" value="Genomic_DNA"/>
</dbReference>
<dbReference type="PIRSF" id="PIRSF026534">
    <property type="entry name" value="Endo_alpha-L-arabinosidase"/>
    <property type="match status" value="1"/>
</dbReference>
<dbReference type="GO" id="GO:0046558">
    <property type="term" value="F:arabinan endo-1,5-alpha-L-arabinosidase activity"/>
    <property type="evidence" value="ECO:0007669"/>
    <property type="project" value="UniProtKB-EC"/>
</dbReference>
<dbReference type="EC" id="3.2.1.99" evidence="5"/>
<dbReference type="RefSeq" id="WP_081867030.1">
    <property type="nucleotide sequence ID" value="NZ_CCDH010000002.1"/>
</dbReference>
<dbReference type="AlphaFoldDB" id="A0A024P9V9"/>
<feature type="site" description="Important for catalytic activity, responsible for pKa modulation of the active site Glu and correct orientation of both the proton donor and substrate" evidence="7">
    <location>
        <position position="186"/>
    </location>
</feature>
<evidence type="ECO:0000256" key="1">
    <source>
        <dbReference type="ARBA" id="ARBA00004834"/>
    </source>
</evidence>
<accession>A0A024P9V9</accession>
<proteinExistence type="inferred from homology"/>
<dbReference type="CDD" id="cd08998">
    <property type="entry name" value="GH43_Arb43a-like"/>
    <property type="match status" value="1"/>
</dbReference>
<feature type="active site" description="Proton acceptor" evidence="6">
    <location>
        <position position="64"/>
    </location>
</feature>
<evidence type="ECO:0000256" key="2">
    <source>
        <dbReference type="ARBA" id="ARBA00009865"/>
    </source>
</evidence>
<dbReference type="UniPathway" id="UPA00667"/>
<evidence type="ECO:0000256" key="6">
    <source>
        <dbReference type="PIRSR" id="PIRSR026534-1"/>
    </source>
</evidence>
<protein>
    <recommendedName>
        <fullName evidence="5">Endo-alpha-(1-&gt;5)-L-arabinanase</fullName>
        <ecNumber evidence="5">3.2.1.99</ecNumber>
    </recommendedName>
</protein>
<dbReference type="PANTHER" id="PTHR43301">
    <property type="entry name" value="ARABINAN ENDO-1,5-ALPHA-L-ARABINOSIDASE"/>
    <property type="match status" value="1"/>
</dbReference>
<evidence type="ECO:0000256" key="4">
    <source>
        <dbReference type="ARBA" id="ARBA00023295"/>
    </source>
</evidence>
<dbReference type="GO" id="GO:0031222">
    <property type="term" value="P:arabinan catabolic process"/>
    <property type="evidence" value="ECO:0007669"/>
    <property type="project" value="UniProtKB-UniPathway"/>
</dbReference>
<dbReference type="InterPro" id="IPR006710">
    <property type="entry name" value="Glyco_hydro_43"/>
</dbReference>
<evidence type="ECO:0000313" key="8">
    <source>
        <dbReference type="EMBL" id="CDQ25197.1"/>
    </source>
</evidence>
<dbReference type="Gene3D" id="2.115.10.20">
    <property type="entry name" value="Glycosyl hydrolase domain, family 43"/>
    <property type="match status" value="1"/>
</dbReference>
<keyword evidence="4 5" id="KW-0326">Glycosidase</keyword>
<organism evidence="8 9">
    <name type="scientific">Halobacillus karajensis</name>
    <dbReference type="NCBI Taxonomy" id="195088"/>
    <lineage>
        <taxon>Bacteria</taxon>
        <taxon>Bacillati</taxon>
        <taxon>Bacillota</taxon>
        <taxon>Bacilli</taxon>
        <taxon>Bacillales</taxon>
        <taxon>Bacillaceae</taxon>
        <taxon>Halobacillus</taxon>
    </lineage>
</organism>
<dbReference type="InterPro" id="IPR016840">
    <property type="entry name" value="Glyco_hydro_43_endo_a_Ara-ase"/>
</dbReference>
<evidence type="ECO:0000256" key="7">
    <source>
        <dbReference type="PIRSR" id="PIRSR606710-2"/>
    </source>
</evidence>
<comment type="caution">
    <text evidence="8">The sequence shown here is derived from an EMBL/GenBank/DDBJ whole genome shotgun (WGS) entry which is preliminary data.</text>
</comment>
<evidence type="ECO:0000256" key="5">
    <source>
        <dbReference type="PIRNR" id="PIRNR026534"/>
    </source>
</evidence>
<dbReference type="InterPro" id="IPR023296">
    <property type="entry name" value="Glyco_hydro_beta-prop_sf"/>
</dbReference>
<name>A0A024P9V9_9BACI</name>
<keyword evidence="9" id="KW-1185">Reference proteome</keyword>
<comment type="similarity">
    <text evidence="2 5">Belongs to the glycosyl hydrolase 43 family.</text>
</comment>